<organism evidence="3 4">
    <name type="scientific">Trapa incisa</name>
    <dbReference type="NCBI Taxonomy" id="236973"/>
    <lineage>
        <taxon>Eukaryota</taxon>
        <taxon>Viridiplantae</taxon>
        <taxon>Streptophyta</taxon>
        <taxon>Embryophyta</taxon>
        <taxon>Tracheophyta</taxon>
        <taxon>Spermatophyta</taxon>
        <taxon>Magnoliopsida</taxon>
        <taxon>eudicotyledons</taxon>
        <taxon>Gunneridae</taxon>
        <taxon>Pentapetalae</taxon>
        <taxon>rosids</taxon>
        <taxon>malvids</taxon>
        <taxon>Myrtales</taxon>
        <taxon>Lythraceae</taxon>
        <taxon>Trapa</taxon>
    </lineage>
</organism>
<dbReference type="GO" id="GO:0003723">
    <property type="term" value="F:RNA binding"/>
    <property type="evidence" value="ECO:0007669"/>
    <property type="project" value="InterPro"/>
</dbReference>
<evidence type="ECO:0000313" key="3">
    <source>
        <dbReference type="EMBL" id="KAK4761192.1"/>
    </source>
</evidence>
<dbReference type="Pfam" id="PF02854">
    <property type="entry name" value="MIF4G"/>
    <property type="match status" value="1"/>
</dbReference>
<evidence type="ECO:0000256" key="1">
    <source>
        <dbReference type="SAM" id="MobiDB-lite"/>
    </source>
</evidence>
<accession>A0AAN7Q847</accession>
<feature type="compositionally biased region" description="Polar residues" evidence="1">
    <location>
        <begin position="177"/>
        <end position="189"/>
    </location>
</feature>
<dbReference type="GO" id="GO:0005737">
    <property type="term" value="C:cytoplasm"/>
    <property type="evidence" value="ECO:0007669"/>
    <property type="project" value="TreeGrafter"/>
</dbReference>
<evidence type="ECO:0000259" key="2">
    <source>
        <dbReference type="Pfam" id="PF02854"/>
    </source>
</evidence>
<dbReference type="PANTHER" id="PTHR12839:SF7">
    <property type="entry name" value="REGULATOR OF NONSENSE TRANSCRIPTS 2"/>
    <property type="match status" value="1"/>
</dbReference>
<dbReference type="GO" id="GO:0035145">
    <property type="term" value="C:exon-exon junction complex"/>
    <property type="evidence" value="ECO:0007669"/>
    <property type="project" value="TreeGrafter"/>
</dbReference>
<dbReference type="InterPro" id="IPR016024">
    <property type="entry name" value="ARM-type_fold"/>
</dbReference>
<dbReference type="GO" id="GO:0000184">
    <property type="term" value="P:nuclear-transcribed mRNA catabolic process, nonsense-mediated decay"/>
    <property type="evidence" value="ECO:0007669"/>
    <property type="project" value="InterPro"/>
</dbReference>
<dbReference type="EMBL" id="JAXIOK010000010">
    <property type="protein sequence ID" value="KAK4761192.1"/>
    <property type="molecule type" value="Genomic_DNA"/>
</dbReference>
<dbReference type="InterPro" id="IPR039762">
    <property type="entry name" value="Nmd2/UPF2"/>
</dbReference>
<evidence type="ECO:0000313" key="4">
    <source>
        <dbReference type="Proteomes" id="UP001345219"/>
    </source>
</evidence>
<proteinExistence type="predicted"/>
<comment type="caution">
    <text evidence="3">The sequence shown here is derived from an EMBL/GenBank/DDBJ whole genome shotgun (WGS) entry which is preliminary data.</text>
</comment>
<feature type="compositionally biased region" description="Acidic residues" evidence="1">
    <location>
        <begin position="203"/>
        <end position="245"/>
    </location>
</feature>
<feature type="region of interest" description="Disordered" evidence="1">
    <location>
        <begin position="155"/>
        <end position="254"/>
    </location>
</feature>
<dbReference type="AlphaFoldDB" id="A0AAN7Q847"/>
<sequence>MRCWEEIRLGLELNDHGMQQRRVAHMRFLGVLYNYKHVDSSVIFDTLYLVLVFGHDTSEKDALDPPEDCFRIRLIITLLQTCGYYFDRGSSKRKLDRFLIHYQRYILSKGALPLDIEFDLQDLFAELRPNMTRYSSIEEANATLIELEEHECSASSNNANSASHLDTEKWHSRRVDSNTSLTANGQNVENGAEDSGALHEDMQSESDLESGSTDEEDLDDENHDQSDEDDEEDDAGELASDDEDEVRVRQKLPELDPAEEASFAEELRAVKKVSSQMPSRVIGVELRLVSLSLCSHSQLFLYFCRAI</sequence>
<dbReference type="Proteomes" id="UP001345219">
    <property type="component" value="Chromosome 5"/>
</dbReference>
<dbReference type="InterPro" id="IPR003890">
    <property type="entry name" value="MIF4G-like_typ-3"/>
</dbReference>
<reference evidence="3 4" key="1">
    <citation type="journal article" date="2023" name="Hortic Res">
        <title>Pangenome of water caltrop reveals structural variations and asymmetric subgenome divergence after allopolyploidization.</title>
        <authorList>
            <person name="Zhang X."/>
            <person name="Chen Y."/>
            <person name="Wang L."/>
            <person name="Yuan Y."/>
            <person name="Fang M."/>
            <person name="Shi L."/>
            <person name="Lu R."/>
            <person name="Comes H.P."/>
            <person name="Ma Y."/>
            <person name="Chen Y."/>
            <person name="Huang G."/>
            <person name="Zhou Y."/>
            <person name="Zheng Z."/>
            <person name="Qiu Y."/>
        </authorList>
    </citation>
    <scope>NUCLEOTIDE SEQUENCE [LARGE SCALE GENOMIC DNA]</scope>
    <source>
        <tissue evidence="3">Roots</tissue>
    </source>
</reference>
<dbReference type="PANTHER" id="PTHR12839">
    <property type="entry name" value="NONSENSE-MEDIATED MRNA DECAY PROTEIN 2 UP-FRAMESHIFT SUPPRESSOR 2"/>
    <property type="match status" value="1"/>
</dbReference>
<protein>
    <recommendedName>
        <fullName evidence="2">MIF4G domain-containing protein</fullName>
    </recommendedName>
</protein>
<feature type="compositionally biased region" description="Basic and acidic residues" evidence="1">
    <location>
        <begin position="165"/>
        <end position="176"/>
    </location>
</feature>
<gene>
    <name evidence="3" type="ORF">SAY87_006085</name>
</gene>
<dbReference type="SUPFAM" id="SSF48371">
    <property type="entry name" value="ARM repeat"/>
    <property type="match status" value="1"/>
</dbReference>
<name>A0AAN7Q847_9MYRT</name>
<dbReference type="Gene3D" id="1.25.40.180">
    <property type="match status" value="1"/>
</dbReference>
<keyword evidence="4" id="KW-1185">Reference proteome</keyword>
<feature type="domain" description="MIF4G" evidence="2">
    <location>
        <begin position="2"/>
        <end position="125"/>
    </location>
</feature>